<dbReference type="PROSITE" id="PS51257">
    <property type="entry name" value="PROKAR_LIPOPROTEIN"/>
    <property type="match status" value="1"/>
</dbReference>
<feature type="signal peptide" evidence="3">
    <location>
        <begin position="1"/>
        <end position="19"/>
    </location>
</feature>
<proteinExistence type="predicted"/>
<keyword evidence="6" id="KW-1185">Reference proteome</keyword>
<evidence type="ECO:0000313" key="5">
    <source>
        <dbReference type="EMBL" id="GGJ89869.1"/>
    </source>
</evidence>
<dbReference type="InterPro" id="IPR036465">
    <property type="entry name" value="vWFA_dom_sf"/>
</dbReference>
<evidence type="ECO:0000259" key="4">
    <source>
        <dbReference type="PROSITE" id="PS50234"/>
    </source>
</evidence>
<dbReference type="SMART" id="SM00327">
    <property type="entry name" value="VWA"/>
    <property type="match status" value="1"/>
</dbReference>
<feature type="region of interest" description="Disordered" evidence="2">
    <location>
        <begin position="25"/>
        <end position="59"/>
    </location>
</feature>
<evidence type="ECO:0000256" key="3">
    <source>
        <dbReference type="SAM" id="SignalP"/>
    </source>
</evidence>
<feature type="domain" description="VWFA" evidence="4">
    <location>
        <begin position="166"/>
        <end position="357"/>
    </location>
</feature>
<dbReference type="AlphaFoldDB" id="A0A917UWH5"/>
<name>A0A917UWH5_9BACI</name>
<dbReference type="InterPro" id="IPR002035">
    <property type="entry name" value="VWF_A"/>
</dbReference>
<reference evidence="5" key="1">
    <citation type="journal article" date="2014" name="Int. J. Syst. Evol. Microbiol.">
        <title>Complete genome sequence of Corynebacterium casei LMG S-19264T (=DSM 44701T), isolated from a smear-ripened cheese.</title>
        <authorList>
            <consortium name="US DOE Joint Genome Institute (JGI-PGF)"/>
            <person name="Walter F."/>
            <person name="Albersmeier A."/>
            <person name="Kalinowski J."/>
            <person name="Ruckert C."/>
        </authorList>
    </citation>
    <scope>NUCLEOTIDE SEQUENCE</scope>
    <source>
        <strain evidence="5">JCM 12580</strain>
    </source>
</reference>
<evidence type="ECO:0000313" key="6">
    <source>
        <dbReference type="Proteomes" id="UP000658382"/>
    </source>
</evidence>
<evidence type="ECO:0000256" key="1">
    <source>
        <dbReference type="SAM" id="Coils"/>
    </source>
</evidence>
<gene>
    <name evidence="5" type="ORF">GCM10007063_10610</name>
</gene>
<keyword evidence="1" id="KW-0175">Coiled coil</keyword>
<keyword evidence="3" id="KW-0732">Signal</keyword>
<dbReference type="EMBL" id="BMNQ01000009">
    <property type="protein sequence ID" value="GGJ89869.1"/>
    <property type="molecule type" value="Genomic_DNA"/>
</dbReference>
<feature type="coiled-coil region" evidence="1">
    <location>
        <begin position="419"/>
        <end position="469"/>
    </location>
</feature>
<organism evidence="5 6">
    <name type="scientific">Lentibacillus kapialis</name>
    <dbReference type="NCBI Taxonomy" id="340214"/>
    <lineage>
        <taxon>Bacteria</taxon>
        <taxon>Bacillati</taxon>
        <taxon>Bacillota</taxon>
        <taxon>Bacilli</taxon>
        <taxon>Bacillales</taxon>
        <taxon>Bacillaceae</taxon>
        <taxon>Lentibacillus</taxon>
    </lineage>
</organism>
<feature type="chain" id="PRO_5039675248" description="VWFA domain-containing protein" evidence="3">
    <location>
        <begin position="20"/>
        <end position="469"/>
    </location>
</feature>
<dbReference type="Proteomes" id="UP000658382">
    <property type="component" value="Unassembled WGS sequence"/>
</dbReference>
<dbReference type="Pfam" id="PF13519">
    <property type="entry name" value="VWA_2"/>
    <property type="match status" value="1"/>
</dbReference>
<protein>
    <recommendedName>
        <fullName evidence="4">VWFA domain-containing protein</fullName>
    </recommendedName>
</protein>
<dbReference type="RefSeq" id="WP_188632050.1">
    <property type="nucleotide sequence ID" value="NZ_BMNQ01000009.1"/>
</dbReference>
<sequence length="469" mass="53277">MKSKSFWVFMLVLSVFLVACTESEDESAQPEGNTEHNTEEINNDTDNDTNENESDKENNGSVKVLENVAEIPQVTNGFIQQQKGPYAGVDVRDDHLEDDVMEDVQQLEPLPENASEEELNRYFDYLYSLVAEDFPDPQDTIKKWEFGSFGNPDLPDSRYHFKENYNVEVLLDASGSMGTYIGEKTMMQIAKESINDFMKQVPEEANVSFRVYGHKGTGSDSDKKMSCEAIEQVYGYAPYKEDEFQKELDKIEPAGWTPLSDALKKAKDSLSEFDAENNTNLIYVVSDGVETCGGDPVKVAESLSDSNAQPIMNIIGFNIGSDAQKQLKEMADASGGVFATANNQDELEEEFNRAEEVLEAWEDWKDDALRDLDHTRVENSFDITSVSNEWGLKNTEQYNNLSRLTRIFEDEGIINREQRKEFYSKRNDVRDSIDEAQEEVVSELENISATNIEETKKSIKEKYDNQTEN</sequence>
<dbReference type="Gene3D" id="3.40.50.410">
    <property type="entry name" value="von Willebrand factor, type A domain"/>
    <property type="match status" value="1"/>
</dbReference>
<dbReference type="PROSITE" id="PS50234">
    <property type="entry name" value="VWFA"/>
    <property type="match status" value="1"/>
</dbReference>
<reference evidence="5" key="2">
    <citation type="submission" date="2020-09" db="EMBL/GenBank/DDBJ databases">
        <authorList>
            <person name="Sun Q."/>
            <person name="Ohkuma M."/>
        </authorList>
    </citation>
    <scope>NUCLEOTIDE SEQUENCE</scope>
    <source>
        <strain evidence="5">JCM 12580</strain>
    </source>
</reference>
<comment type="caution">
    <text evidence="5">The sequence shown here is derived from an EMBL/GenBank/DDBJ whole genome shotgun (WGS) entry which is preliminary data.</text>
</comment>
<feature type="compositionally biased region" description="Acidic residues" evidence="2">
    <location>
        <begin position="41"/>
        <end position="52"/>
    </location>
</feature>
<dbReference type="SUPFAM" id="SSF53300">
    <property type="entry name" value="vWA-like"/>
    <property type="match status" value="1"/>
</dbReference>
<accession>A0A917UWH5</accession>
<evidence type="ECO:0000256" key="2">
    <source>
        <dbReference type="SAM" id="MobiDB-lite"/>
    </source>
</evidence>